<evidence type="ECO:0000313" key="7">
    <source>
        <dbReference type="EMBL" id="AQS83765.1"/>
    </source>
</evidence>
<dbReference type="GO" id="GO:0003700">
    <property type="term" value="F:DNA-binding transcription factor activity"/>
    <property type="evidence" value="ECO:0007669"/>
    <property type="project" value="TreeGrafter"/>
</dbReference>
<dbReference type="Gene3D" id="1.10.357.10">
    <property type="entry name" value="Tetracycline Repressor, domain 2"/>
    <property type="match status" value="1"/>
</dbReference>
<evidence type="ECO:0000313" key="8">
    <source>
        <dbReference type="Proteomes" id="UP000188937"/>
    </source>
</evidence>
<dbReference type="AlphaFoldDB" id="A0A1U9KD84"/>
<dbReference type="SUPFAM" id="SSF48498">
    <property type="entry name" value="Tetracyclin repressor-like, C-terminal domain"/>
    <property type="match status" value="1"/>
</dbReference>
<keyword evidence="1" id="KW-0678">Repressor</keyword>
<evidence type="ECO:0000256" key="2">
    <source>
        <dbReference type="ARBA" id="ARBA00023015"/>
    </source>
</evidence>
<keyword evidence="4" id="KW-0804">Transcription</keyword>
<reference evidence="7 8" key="1">
    <citation type="submission" date="2016-03" db="EMBL/GenBank/DDBJ databases">
        <title>Acetic acid bacteria sequencing.</title>
        <authorList>
            <person name="Brandt J."/>
            <person name="Jakob F."/>
            <person name="Vogel R.F."/>
        </authorList>
    </citation>
    <scope>NUCLEOTIDE SEQUENCE [LARGE SCALE GENOMIC DNA]</scope>
    <source>
        <strain evidence="7 8">TMW2.1153</strain>
    </source>
</reference>
<dbReference type="InterPro" id="IPR036271">
    <property type="entry name" value="Tet_transcr_reg_TetR-rel_C_sf"/>
</dbReference>
<dbReference type="PROSITE" id="PS50977">
    <property type="entry name" value="HTH_TETR_2"/>
    <property type="match status" value="1"/>
</dbReference>
<evidence type="ECO:0000256" key="5">
    <source>
        <dbReference type="PROSITE-ProRule" id="PRU00335"/>
    </source>
</evidence>
<keyword evidence="3 5" id="KW-0238">DNA-binding</keyword>
<dbReference type="PANTHER" id="PTHR30055">
    <property type="entry name" value="HTH-TYPE TRANSCRIPTIONAL REGULATOR RUTR"/>
    <property type="match status" value="1"/>
</dbReference>
<dbReference type="GO" id="GO:0000976">
    <property type="term" value="F:transcription cis-regulatory region binding"/>
    <property type="evidence" value="ECO:0007669"/>
    <property type="project" value="TreeGrafter"/>
</dbReference>
<dbReference type="Proteomes" id="UP000188937">
    <property type="component" value="Chromosome"/>
</dbReference>
<dbReference type="Pfam" id="PF00440">
    <property type="entry name" value="TetR_N"/>
    <property type="match status" value="1"/>
</dbReference>
<evidence type="ECO:0000256" key="3">
    <source>
        <dbReference type="ARBA" id="ARBA00023125"/>
    </source>
</evidence>
<dbReference type="KEGG" id="aace:A0U92_02120"/>
<dbReference type="Pfam" id="PF17932">
    <property type="entry name" value="TetR_C_24"/>
    <property type="match status" value="1"/>
</dbReference>
<dbReference type="PANTHER" id="PTHR30055:SF175">
    <property type="entry name" value="HTH-TYPE TRANSCRIPTIONAL REPRESSOR KSTR2"/>
    <property type="match status" value="1"/>
</dbReference>
<sequence>MADDDTHIVSKKALKRDYIDEVACDLFARQGFARTSMRDIAGAIGIRAPSLYNHVDSKEEVLNRILLTMFHAQYSDLKKALAVSENPIEQVKKGIVAQVHFRITHANAIIVAARETLELNANIKNEVLSLRDQQYQAWADVVERGVQARLFHVPSVRLASITMYDFFNYLEINILRIQENISKKELCNWYMEMALQSLGRQP</sequence>
<proteinExistence type="predicted"/>
<dbReference type="InterPro" id="IPR050109">
    <property type="entry name" value="HTH-type_TetR-like_transc_reg"/>
</dbReference>
<dbReference type="InterPro" id="IPR009057">
    <property type="entry name" value="Homeodomain-like_sf"/>
</dbReference>
<dbReference type="EMBL" id="CP014692">
    <property type="protein sequence ID" value="AQS83765.1"/>
    <property type="molecule type" value="Genomic_DNA"/>
</dbReference>
<feature type="domain" description="HTH tetR-type" evidence="6">
    <location>
        <begin position="13"/>
        <end position="73"/>
    </location>
</feature>
<evidence type="ECO:0000256" key="4">
    <source>
        <dbReference type="ARBA" id="ARBA00023163"/>
    </source>
</evidence>
<name>A0A1U9KD84_ACEAC</name>
<dbReference type="OrthoDB" id="9814200at2"/>
<organism evidence="7 8">
    <name type="scientific">Acetobacter aceti</name>
    <dbReference type="NCBI Taxonomy" id="435"/>
    <lineage>
        <taxon>Bacteria</taxon>
        <taxon>Pseudomonadati</taxon>
        <taxon>Pseudomonadota</taxon>
        <taxon>Alphaproteobacteria</taxon>
        <taxon>Acetobacterales</taxon>
        <taxon>Acetobacteraceae</taxon>
        <taxon>Acetobacter</taxon>
        <taxon>Acetobacter subgen. Acetobacter</taxon>
    </lineage>
</organism>
<keyword evidence="8" id="KW-1185">Reference proteome</keyword>
<gene>
    <name evidence="7" type="ORF">A0U92_02120</name>
</gene>
<keyword evidence="2" id="KW-0805">Transcription regulation</keyword>
<protein>
    <recommendedName>
        <fullName evidence="6">HTH tetR-type domain-containing protein</fullName>
    </recommendedName>
</protein>
<dbReference type="PRINTS" id="PR00455">
    <property type="entry name" value="HTHTETR"/>
</dbReference>
<dbReference type="SUPFAM" id="SSF46689">
    <property type="entry name" value="Homeodomain-like"/>
    <property type="match status" value="1"/>
</dbReference>
<dbReference type="InterPro" id="IPR001647">
    <property type="entry name" value="HTH_TetR"/>
</dbReference>
<dbReference type="InterPro" id="IPR041490">
    <property type="entry name" value="KstR2_TetR_C"/>
</dbReference>
<dbReference type="RefSeq" id="WP_077811805.1">
    <property type="nucleotide sequence ID" value="NZ_CP014692.1"/>
</dbReference>
<evidence type="ECO:0000256" key="1">
    <source>
        <dbReference type="ARBA" id="ARBA00022491"/>
    </source>
</evidence>
<accession>A0A1U9KD84</accession>
<evidence type="ECO:0000259" key="6">
    <source>
        <dbReference type="PROSITE" id="PS50977"/>
    </source>
</evidence>
<feature type="DNA-binding region" description="H-T-H motif" evidence="5">
    <location>
        <begin position="36"/>
        <end position="55"/>
    </location>
</feature>